<dbReference type="PANTHER" id="PTHR42941:SF1">
    <property type="entry name" value="SLL1037 PROTEIN"/>
    <property type="match status" value="1"/>
</dbReference>
<dbReference type="Gene3D" id="3.40.190.10">
    <property type="entry name" value="Periplasmic binding protein-like II"/>
    <property type="match status" value="2"/>
</dbReference>
<feature type="signal peptide" evidence="1">
    <location>
        <begin position="1"/>
        <end position="21"/>
    </location>
</feature>
<reference evidence="2 3" key="1">
    <citation type="submission" date="2016-10" db="EMBL/GenBank/DDBJ databases">
        <authorList>
            <person name="de Groot N.N."/>
        </authorList>
    </citation>
    <scope>NUCLEOTIDE SEQUENCE [LARGE SCALE GENOMIC DNA]</scope>
    <source>
        <strain evidence="2 3">CGMCC 1.8894</strain>
    </source>
</reference>
<dbReference type="NCBIfam" id="TIGR02122">
    <property type="entry name" value="TRAP_TAXI"/>
    <property type="match status" value="1"/>
</dbReference>
<protein>
    <recommendedName>
        <fullName evidence="4">TRAP transporter solute receptor, TAXI family</fullName>
    </recommendedName>
</protein>
<evidence type="ECO:0008006" key="4">
    <source>
        <dbReference type="Google" id="ProtNLM"/>
    </source>
</evidence>
<dbReference type="SUPFAM" id="SSF53850">
    <property type="entry name" value="Periplasmic binding protein-like II"/>
    <property type="match status" value="1"/>
</dbReference>
<organism evidence="2 3">
    <name type="scientific">Roseicitreum antarcticum</name>
    <dbReference type="NCBI Taxonomy" id="564137"/>
    <lineage>
        <taxon>Bacteria</taxon>
        <taxon>Pseudomonadati</taxon>
        <taxon>Pseudomonadota</taxon>
        <taxon>Alphaproteobacteria</taxon>
        <taxon>Rhodobacterales</taxon>
        <taxon>Paracoccaceae</taxon>
        <taxon>Roseicitreum</taxon>
    </lineage>
</organism>
<keyword evidence="3" id="KW-1185">Reference proteome</keyword>
<evidence type="ECO:0000313" key="2">
    <source>
        <dbReference type="EMBL" id="SDW74746.1"/>
    </source>
</evidence>
<proteinExistence type="predicted"/>
<keyword evidence="1" id="KW-0732">Signal</keyword>
<accession>A0A1H2W2L5</accession>
<dbReference type="InterPro" id="IPR011852">
    <property type="entry name" value="TRAP_TAXI"/>
</dbReference>
<sequence>MIRTVLFVAGLSLSGTGMATAQVLSVGTTEGGAVAQLGAAVSNVASDGSGYQMRPQAMAGTQQYMAGVDLGRIDFGISNIMQYYMAQEGIMLSEGQPHPNLRIVATIAPFIQGIVVSNESGIASIADLEGKRIPSGYTASPLFEYFWDAFLASEGLGRGDVTGVPVTSLPNSWAAFRQGDVDAVIAASGSAAVREMDATVSGGVRYIPLLPDPVMLERLPKTRIETVEPAEGLDGIPEPIGLHVYDTVLFAHVDVADEVVYAVVQAMAEAEAALKASGPLWASYTTDMMATDHGMPYHPGAVSYYQEHGMMAE</sequence>
<gene>
    <name evidence="2" type="ORF">SAMN04488238_103248</name>
</gene>
<dbReference type="Proteomes" id="UP000198539">
    <property type="component" value="Unassembled WGS sequence"/>
</dbReference>
<evidence type="ECO:0000256" key="1">
    <source>
        <dbReference type="SAM" id="SignalP"/>
    </source>
</evidence>
<name>A0A1H2W2L5_9RHOB</name>
<evidence type="ECO:0000313" key="3">
    <source>
        <dbReference type="Proteomes" id="UP000198539"/>
    </source>
</evidence>
<dbReference type="STRING" id="564137.SAMN04488238_103248"/>
<dbReference type="PANTHER" id="PTHR42941">
    <property type="entry name" value="SLL1037 PROTEIN"/>
    <property type="match status" value="1"/>
</dbReference>
<feature type="chain" id="PRO_5011690645" description="TRAP transporter solute receptor, TAXI family" evidence="1">
    <location>
        <begin position="22"/>
        <end position="313"/>
    </location>
</feature>
<dbReference type="EMBL" id="FNOM01000003">
    <property type="protein sequence ID" value="SDW74746.1"/>
    <property type="molecule type" value="Genomic_DNA"/>
</dbReference>
<dbReference type="AlphaFoldDB" id="A0A1H2W2L5"/>
<dbReference type="OrthoDB" id="9776669at2"/>
<dbReference type="RefSeq" id="WP_092886739.1">
    <property type="nucleotide sequence ID" value="NZ_CP061498.1"/>
</dbReference>
<dbReference type="Pfam" id="PF16868">
    <property type="entry name" value="NMT1_3"/>
    <property type="match status" value="1"/>
</dbReference>